<keyword evidence="1" id="KW-0722">Serine protease inhibitor</keyword>
<dbReference type="Gene3D" id="2.10.25.10">
    <property type="entry name" value="Laminin"/>
    <property type="match status" value="1"/>
</dbReference>
<protein>
    <recommendedName>
        <fullName evidence="2">TIL domain-containing protein</fullName>
    </recommendedName>
</protein>
<evidence type="ECO:0000313" key="4">
    <source>
        <dbReference type="Proteomes" id="UP000053660"/>
    </source>
</evidence>
<dbReference type="Pfam" id="PF01826">
    <property type="entry name" value="TIL"/>
    <property type="match status" value="1"/>
</dbReference>
<dbReference type="OrthoDB" id="5833623at2759"/>
<evidence type="ECO:0000313" key="3">
    <source>
        <dbReference type="EMBL" id="KHJ93145.1"/>
    </source>
</evidence>
<evidence type="ECO:0000256" key="1">
    <source>
        <dbReference type="ARBA" id="ARBA00022900"/>
    </source>
</evidence>
<evidence type="ECO:0000259" key="2">
    <source>
        <dbReference type="Pfam" id="PF01826"/>
    </source>
</evidence>
<dbReference type="CDD" id="cd19941">
    <property type="entry name" value="TIL"/>
    <property type="match status" value="1"/>
</dbReference>
<proteinExistence type="predicted"/>
<gene>
    <name evidence="3" type="ORF">OESDEN_06947</name>
</gene>
<keyword evidence="1" id="KW-0646">Protease inhibitor</keyword>
<feature type="domain" description="TIL" evidence="2">
    <location>
        <begin position="145"/>
        <end position="197"/>
    </location>
</feature>
<keyword evidence="4" id="KW-1185">Reference proteome</keyword>
<sequence length="203" mass="22857">MMPVINYALLRKGVTVALFLIVPTIYAVQLKSELLVGPQCKVGKVLGCTRKCYPSCANTTECPKNDKLDGVYLDRELEILSASFVATAYRQRVSDDVSSMTQCPPFVAIVPFPAARRYSYPVRVLRSYRAPYRPYPGQTATAYTCRESEIYVQCVPCERVCNSEHWLCYQYCVAGCACRDDLVRDTITNNCVTRSLCPRLFQG</sequence>
<dbReference type="Proteomes" id="UP000053660">
    <property type="component" value="Unassembled WGS sequence"/>
</dbReference>
<accession>A0A0B1TCU4</accession>
<dbReference type="GO" id="GO:0004867">
    <property type="term" value="F:serine-type endopeptidase inhibitor activity"/>
    <property type="evidence" value="ECO:0007669"/>
    <property type="project" value="UniProtKB-KW"/>
</dbReference>
<dbReference type="EMBL" id="KN550925">
    <property type="protein sequence ID" value="KHJ93145.1"/>
    <property type="molecule type" value="Genomic_DNA"/>
</dbReference>
<dbReference type="InterPro" id="IPR036084">
    <property type="entry name" value="Ser_inhib-like_sf"/>
</dbReference>
<dbReference type="AlphaFoldDB" id="A0A0B1TCU4"/>
<organism evidence="3 4">
    <name type="scientific">Oesophagostomum dentatum</name>
    <name type="common">Nodular worm</name>
    <dbReference type="NCBI Taxonomy" id="61180"/>
    <lineage>
        <taxon>Eukaryota</taxon>
        <taxon>Metazoa</taxon>
        <taxon>Ecdysozoa</taxon>
        <taxon>Nematoda</taxon>
        <taxon>Chromadorea</taxon>
        <taxon>Rhabditida</taxon>
        <taxon>Rhabditina</taxon>
        <taxon>Rhabditomorpha</taxon>
        <taxon>Strongyloidea</taxon>
        <taxon>Strongylidae</taxon>
        <taxon>Oesophagostomum</taxon>
    </lineage>
</organism>
<reference evidence="3 4" key="1">
    <citation type="submission" date="2014-03" db="EMBL/GenBank/DDBJ databases">
        <title>Draft genome of the hookworm Oesophagostomum dentatum.</title>
        <authorList>
            <person name="Mitreva M."/>
        </authorList>
    </citation>
    <scope>NUCLEOTIDE SEQUENCE [LARGE SCALE GENOMIC DNA]</scope>
    <source>
        <strain evidence="3 4">OD-Hann</strain>
    </source>
</reference>
<dbReference type="SUPFAM" id="SSF57567">
    <property type="entry name" value="Serine protease inhibitors"/>
    <property type="match status" value="1"/>
</dbReference>
<name>A0A0B1TCU4_OESDE</name>
<dbReference type="InterPro" id="IPR002919">
    <property type="entry name" value="TIL_dom"/>
</dbReference>